<dbReference type="OMA" id="EKCAWDA"/>
<protein>
    <recommendedName>
        <fullName evidence="1">Reverse transcriptase domain-containing protein</fullName>
    </recommendedName>
</protein>
<dbReference type="SUPFAM" id="SSF50630">
    <property type="entry name" value="Acid proteases"/>
    <property type="match status" value="1"/>
</dbReference>
<dbReference type="Gene3D" id="2.40.70.10">
    <property type="entry name" value="Acid Proteases"/>
    <property type="match status" value="1"/>
</dbReference>
<dbReference type="SUPFAM" id="SSF56672">
    <property type="entry name" value="DNA/RNA polymerases"/>
    <property type="match status" value="1"/>
</dbReference>
<dbReference type="AlphaFoldDB" id="A0A913XTK0"/>
<dbReference type="GO" id="GO:0004190">
    <property type="term" value="F:aspartic-type endopeptidase activity"/>
    <property type="evidence" value="ECO:0007669"/>
    <property type="project" value="InterPro"/>
</dbReference>
<dbReference type="CDD" id="cd00303">
    <property type="entry name" value="retropepsin_like"/>
    <property type="match status" value="1"/>
</dbReference>
<dbReference type="Proteomes" id="UP000887567">
    <property type="component" value="Unplaced"/>
</dbReference>
<dbReference type="PANTHER" id="PTHR47331:SF1">
    <property type="entry name" value="GAG-LIKE PROTEIN"/>
    <property type="match status" value="1"/>
</dbReference>
<dbReference type="PROSITE" id="PS00141">
    <property type="entry name" value="ASP_PROTEASE"/>
    <property type="match status" value="1"/>
</dbReference>
<accession>A0A913XTK0</accession>
<sequence>MTATHIGDNVCHPVVIVKVNGVMCRALLDTGSTSSYISSFLLNLLNVKPAETLTRRLKTIVGFFTRRVETYNVEISDTSGECVLPVSVTKADCKELLSLDNPNYPGILKKYSYLKGVQMEDTATKEKLPVHVILVANEYTKIKMAGYQRAGNIGEPVAEKTRFGWTIMTTGAVDTQAMLFTQTASCDYKELCRLDVLGLQDTPSGDQQAVYAEFKDQLKRDPKGWYETGLPWKGDHPPLQNNKAGSLRRLETLVNKLRRNGQLETYNTIIQEQLKDGIIEEAEETAKGREFYIPHKPVIREDSETTKMRIVYDASARPIANAPSLNECLDIGPPLQNQLWKVLVRGRFHAVAIAGDIKKAFLQVRIQADDRDALRFHWIDVENPNKVRTYRFTRALFGLGPSPFLLGGVIEQHLDSQHVVLFDTVNEIKRGLYVDDLILGGETVEEALQKKTSATDIFKDANFQLHKWHSNVKELEIYHDVKESEVSYAKEQLGTKSDQCKLLGLTWNKDSDTLAVSFPQQRVESTKREVLSKVAKVFDPLGLAAPLVLQGKLIYRDACLEKCAWDAQLPKELAKRWDKWQSGLPEKVCVPRTLVNIDEAVKRIHLHGFGDASGKGVATAVYAVVEQESGINQGLVAARARLAKQGLTIPRLELVAGHMTVNLLTNVCDALTGFPVCSLNGWLDSSVALYWINGAGEYKQFVKNRVNKIKAHADVKWNHVPTQDNPADLGSRGGAVPGNSSWWKGPEWLSNPDQWPPKIISSATAESEVEATCRPIKQFMAVTMEQRDEMDDLLSKFTLWRTLRIGAWIARFLYNAKQKPKQRKEGPLTTEEIEMQKSFWVKRVQQQHASVDKFKEDEQRLNLKPNNEGVLVCCGRIQGEYPTYLPDTSLYAEKIIEEAHKITLHGGVGLTMAKVREKYCETVCWM</sequence>
<evidence type="ECO:0000259" key="1">
    <source>
        <dbReference type="Pfam" id="PF00078"/>
    </source>
</evidence>
<dbReference type="GO" id="GO:0006508">
    <property type="term" value="P:proteolysis"/>
    <property type="evidence" value="ECO:0007669"/>
    <property type="project" value="InterPro"/>
</dbReference>
<dbReference type="Gene3D" id="3.10.10.10">
    <property type="entry name" value="HIV Type 1 Reverse Transcriptase, subunit A, domain 1"/>
    <property type="match status" value="1"/>
</dbReference>
<dbReference type="Gene3D" id="3.30.70.270">
    <property type="match status" value="1"/>
</dbReference>
<dbReference type="InterPro" id="IPR000477">
    <property type="entry name" value="RT_dom"/>
</dbReference>
<dbReference type="InterPro" id="IPR043128">
    <property type="entry name" value="Rev_trsase/Diguanyl_cyclase"/>
</dbReference>
<dbReference type="KEGG" id="epa:110247453"/>
<dbReference type="GeneID" id="110247453"/>
<feature type="domain" description="Reverse transcriptase" evidence="1">
    <location>
        <begin position="350"/>
        <end position="505"/>
    </location>
</feature>
<dbReference type="InterPro" id="IPR021109">
    <property type="entry name" value="Peptidase_aspartic_dom_sf"/>
</dbReference>
<reference evidence="2" key="1">
    <citation type="submission" date="2022-11" db="UniProtKB">
        <authorList>
            <consortium name="EnsemblMetazoa"/>
        </authorList>
    </citation>
    <scope>IDENTIFICATION</scope>
</reference>
<dbReference type="Pfam" id="PF00078">
    <property type="entry name" value="RVT_1"/>
    <property type="match status" value="1"/>
</dbReference>
<dbReference type="RefSeq" id="XP_020909539.1">
    <property type="nucleotide sequence ID" value="XM_021053880.1"/>
</dbReference>
<dbReference type="Pfam" id="PF05380">
    <property type="entry name" value="Peptidase_A17"/>
    <property type="match status" value="1"/>
</dbReference>
<dbReference type="InterPro" id="IPR043502">
    <property type="entry name" value="DNA/RNA_pol_sf"/>
</dbReference>
<keyword evidence="3" id="KW-1185">Reference proteome</keyword>
<proteinExistence type="predicted"/>
<dbReference type="EnsemblMetazoa" id="XM_021053880.1">
    <property type="protein sequence ID" value="XP_020909539.1"/>
    <property type="gene ID" value="LOC110247453"/>
</dbReference>
<dbReference type="OrthoDB" id="5987174at2759"/>
<dbReference type="PANTHER" id="PTHR47331">
    <property type="entry name" value="PHD-TYPE DOMAIN-CONTAINING PROTEIN"/>
    <property type="match status" value="1"/>
</dbReference>
<evidence type="ECO:0000313" key="3">
    <source>
        <dbReference type="Proteomes" id="UP000887567"/>
    </source>
</evidence>
<name>A0A913XTK0_EXADI</name>
<organism evidence="2 3">
    <name type="scientific">Exaiptasia diaphana</name>
    <name type="common">Tropical sea anemone</name>
    <name type="synonym">Aiptasia pulchella</name>
    <dbReference type="NCBI Taxonomy" id="2652724"/>
    <lineage>
        <taxon>Eukaryota</taxon>
        <taxon>Metazoa</taxon>
        <taxon>Cnidaria</taxon>
        <taxon>Anthozoa</taxon>
        <taxon>Hexacorallia</taxon>
        <taxon>Actiniaria</taxon>
        <taxon>Aiptasiidae</taxon>
        <taxon>Exaiptasia</taxon>
    </lineage>
</organism>
<dbReference type="InterPro" id="IPR008042">
    <property type="entry name" value="Retrotrans_Pao"/>
</dbReference>
<evidence type="ECO:0000313" key="2">
    <source>
        <dbReference type="EnsemblMetazoa" id="XP_020909539.1"/>
    </source>
</evidence>
<dbReference type="InterPro" id="IPR001969">
    <property type="entry name" value="Aspartic_peptidase_AS"/>
</dbReference>